<feature type="non-terminal residue" evidence="1">
    <location>
        <position position="167"/>
    </location>
</feature>
<proteinExistence type="predicted"/>
<name>A0A2T7G0H7_9RHOB</name>
<dbReference type="AlphaFoldDB" id="A0A2T7G0H7"/>
<dbReference type="InterPro" id="IPR022509">
    <property type="entry name" value="Conjugation_ATPase_TraG"/>
</dbReference>
<dbReference type="PANTHER" id="PTHR38467">
    <property type="match status" value="1"/>
</dbReference>
<gene>
    <name evidence="1" type="ORF">DC366_19580</name>
</gene>
<reference evidence="1 2" key="1">
    <citation type="submission" date="2018-04" db="EMBL/GenBank/DDBJ databases">
        <title>Pelagivirga bohaiensis gen. nov., sp. nov., a bacterium isolated from the Bohai Sea.</title>
        <authorList>
            <person name="Ji X."/>
        </authorList>
    </citation>
    <scope>NUCLEOTIDE SEQUENCE [LARGE SCALE GENOMIC DNA]</scope>
    <source>
        <strain evidence="1 2">BH-SD19</strain>
    </source>
</reference>
<dbReference type="Proteomes" id="UP000244446">
    <property type="component" value="Unassembled WGS sequence"/>
</dbReference>
<protein>
    <submittedName>
        <fullName evidence="1">Conjugal transfer protein TraG</fullName>
    </submittedName>
</protein>
<feature type="non-terminal residue" evidence="1">
    <location>
        <position position="1"/>
    </location>
</feature>
<sequence>KLSTDRSDCLLSFASPVGLLLSCNHIYNQYLFLDNSDENLRKFEKSARNMHSLARYSRANQINKEWIERYLNEAHSFGLSSVRAHFNVMAWSDDPSELKQLKNDTGSALALMECKPRHNTVDVATLYWAGMAGNAGDFPAEESFYTFIEPALCFFTEETNYQNSVSP</sequence>
<evidence type="ECO:0000313" key="1">
    <source>
        <dbReference type="EMBL" id="PVA07917.1"/>
    </source>
</evidence>
<dbReference type="OrthoDB" id="596266at2"/>
<evidence type="ECO:0000313" key="2">
    <source>
        <dbReference type="Proteomes" id="UP000244446"/>
    </source>
</evidence>
<organism evidence="1 2">
    <name type="scientific">Pelagivirga sediminicola</name>
    <dbReference type="NCBI Taxonomy" id="2170575"/>
    <lineage>
        <taxon>Bacteria</taxon>
        <taxon>Pseudomonadati</taxon>
        <taxon>Pseudomonadota</taxon>
        <taxon>Alphaproteobacteria</taxon>
        <taxon>Rhodobacterales</taxon>
        <taxon>Paracoccaceae</taxon>
        <taxon>Pelagivirga</taxon>
    </lineage>
</organism>
<dbReference type="PANTHER" id="PTHR38467:SF1">
    <property type="entry name" value="CONJUGATIVE TRANSFER: ASSEMBLY"/>
    <property type="match status" value="1"/>
</dbReference>
<dbReference type="InterPro" id="IPR053155">
    <property type="entry name" value="F-pilin_assembly_TraC"/>
</dbReference>
<dbReference type="NCBIfam" id="TIGR03783">
    <property type="entry name" value="Bac_Flav_CT_G"/>
    <property type="match status" value="1"/>
</dbReference>
<accession>A0A2T7G0H7</accession>
<keyword evidence="2" id="KW-1185">Reference proteome</keyword>
<dbReference type="EMBL" id="QCYH01000090">
    <property type="protein sequence ID" value="PVA07917.1"/>
    <property type="molecule type" value="Genomic_DNA"/>
</dbReference>
<comment type="caution">
    <text evidence="1">The sequence shown here is derived from an EMBL/GenBank/DDBJ whole genome shotgun (WGS) entry which is preliminary data.</text>
</comment>